<evidence type="ECO:0000256" key="2">
    <source>
        <dbReference type="ARBA" id="ARBA00007991"/>
    </source>
</evidence>
<dbReference type="EMBL" id="LODT01000001">
    <property type="protein sequence ID" value="KYR02717.1"/>
    <property type="molecule type" value="Genomic_DNA"/>
</dbReference>
<reference evidence="6 7" key="1">
    <citation type="submission" date="2015-12" db="EMBL/GenBank/DDBJ databases">
        <title>Dictyostelia acquired genes for synthesis and detection of signals that induce cell-type specialization by lateral gene transfer from prokaryotes.</title>
        <authorList>
            <person name="Gloeckner G."/>
            <person name="Schaap P."/>
        </authorList>
    </citation>
    <scope>NUCLEOTIDE SEQUENCE [LARGE SCALE GENOMIC DNA]</scope>
    <source>
        <strain evidence="6 7">TK</strain>
    </source>
</reference>
<proteinExistence type="inferred from homology"/>
<dbReference type="Proteomes" id="UP000076078">
    <property type="component" value="Unassembled WGS sequence"/>
</dbReference>
<dbReference type="InParanoid" id="A0A152A9H8"/>
<keyword evidence="3" id="KW-0813">Transport</keyword>
<evidence type="ECO:0000256" key="3">
    <source>
        <dbReference type="ARBA" id="ARBA00022448"/>
    </source>
</evidence>
<feature type="domain" description="Importin N-terminal" evidence="5">
    <location>
        <begin position="24"/>
        <end position="94"/>
    </location>
</feature>
<protein>
    <recommendedName>
        <fullName evidence="5">Importin N-terminal domain-containing protein</fullName>
    </recommendedName>
</protein>
<dbReference type="AlphaFoldDB" id="A0A152A9H8"/>
<organism evidence="6 7">
    <name type="scientific">Tieghemostelium lacteum</name>
    <name type="common">Slime mold</name>
    <name type="synonym">Dictyostelium lacteum</name>
    <dbReference type="NCBI Taxonomy" id="361077"/>
    <lineage>
        <taxon>Eukaryota</taxon>
        <taxon>Amoebozoa</taxon>
        <taxon>Evosea</taxon>
        <taxon>Eumycetozoa</taxon>
        <taxon>Dictyostelia</taxon>
        <taxon>Dictyosteliales</taxon>
        <taxon>Raperosteliaceae</taxon>
        <taxon>Tieghemostelium</taxon>
    </lineage>
</organism>
<dbReference type="PANTHER" id="PTHR10997:SF7">
    <property type="entry name" value="IMPORTIN-11"/>
    <property type="match status" value="1"/>
</dbReference>
<evidence type="ECO:0000313" key="7">
    <source>
        <dbReference type="Proteomes" id="UP000076078"/>
    </source>
</evidence>
<evidence type="ECO:0000313" key="6">
    <source>
        <dbReference type="EMBL" id="KYR02717.1"/>
    </source>
</evidence>
<evidence type="ECO:0000256" key="4">
    <source>
        <dbReference type="ARBA" id="ARBA00023242"/>
    </source>
</evidence>
<dbReference type="Gene3D" id="1.25.10.10">
    <property type="entry name" value="Leucine-rich Repeat Variant"/>
    <property type="match status" value="1"/>
</dbReference>
<keyword evidence="7" id="KW-1185">Reference proteome</keyword>
<name>A0A152A9H8_TIELA</name>
<dbReference type="PANTHER" id="PTHR10997">
    <property type="entry name" value="IMPORTIN-7, 8, 11"/>
    <property type="match status" value="1"/>
</dbReference>
<comment type="similarity">
    <text evidence="2">Belongs to the importin beta family.</text>
</comment>
<dbReference type="SUPFAM" id="SSF48371">
    <property type="entry name" value="ARM repeat"/>
    <property type="match status" value="1"/>
</dbReference>
<comment type="subcellular location">
    <subcellularLocation>
        <location evidence="1">Nucleus</location>
    </subcellularLocation>
</comment>
<dbReference type="OrthoDB" id="361693at2759"/>
<evidence type="ECO:0000259" key="5">
    <source>
        <dbReference type="PROSITE" id="PS50166"/>
    </source>
</evidence>
<dbReference type="OMA" id="SFHYVFH"/>
<dbReference type="GO" id="GO:0005829">
    <property type="term" value="C:cytosol"/>
    <property type="evidence" value="ECO:0007669"/>
    <property type="project" value="TreeGrafter"/>
</dbReference>
<accession>A0A152A9H8</accession>
<gene>
    <name evidence="6" type="ORF">DLAC_00182</name>
</gene>
<dbReference type="InterPro" id="IPR011989">
    <property type="entry name" value="ARM-like"/>
</dbReference>
<sequence length="999" mass="115010">MDRDGFIKLIANTLSVDNIARQESETKLNILTNDANYVKMLIDVIGDVSLDQSVRLSSCLLLKSVVSKSWRVKDSPYHTQKPQLRDALLLILANSNDKSKFNLKDNISRIVGEISRHDYPENWSNLVTLLIEMFEKSLDSGVKKVALNTLKYVYSQVASRKLRSKDTLNQLTLDYFKYFVNYWQLSTQYLLESQKQLSLVSVDGLDILQFHSKILRRVMQHGFTKYQESPEIAQFFQKILQFLQILIPQCVEQLNSKSEDEKDVVLVDKYLKLILVNQKILIKCYENEPLQFVNYLPMTLEYFTKQIVFYNPHGDTLVASNMEALLSKPLIQAINFSKSVIDSKTYQKRTLDDFDEYGNYETEPMSDIGQKSSMNTGNDEKGNMIDKAQTNITSFYTFDCLSGLLKSMVSNLLIITKEELELWNMAPEEYYVEADAKTNDASNTLKGATYECFVILMRHFHKESFEIVRGMLEHVTKDTYSSVVSDQSILLKESCYMTMGLGYAELYEKINFSVVFANLFVQELHSTDERFKIIKRRILWLMSYWSPIPESQRITVLKIYLECLSSPDLVIALTAADSLKAFVDSYDIEFEEFSPYLETTLHLFLELFHKSVEDDSKVNLLSVLSSIFLKSQENIKRFSNVILSLFKSLWSDGLASELLQVSVIRSMTFFIQALNGDPSEFNLILIPMIDKSTKTHQVMLLEDGLELWFHTMCRVSVVSQELVQLFPNLLSTMDRDVEHMELCLKILDTYMICGRDDLFRVFGDQIVESFYYIVGDVLDDQTPTITKPLMRIIQLFPTQSPVLLQKILVKVLDNLLTNQDLTPLAKTEFLSIFSRLITMNPMGFCQILDSYPLSTENADLSNRSQIYSKFFTEYFENLDSIATSDIRKLTAIAMCNLLPIQKSEIIELIPSIITFVVGMRADINQSEFQIDYLEDGNKLPDFSLVDKQNNQIQKSDPVYNIDLQTYLSLKINEASSINPQIQQIIQTVDKTILQLAFPK</sequence>
<dbReference type="InterPro" id="IPR016024">
    <property type="entry name" value="ARM-type_fold"/>
</dbReference>
<dbReference type="InterPro" id="IPR001494">
    <property type="entry name" value="Importin-beta_N"/>
</dbReference>
<dbReference type="PROSITE" id="PS50166">
    <property type="entry name" value="IMPORTIN_B_NT"/>
    <property type="match status" value="1"/>
</dbReference>
<evidence type="ECO:0000256" key="1">
    <source>
        <dbReference type="ARBA" id="ARBA00004123"/>
    </source>
</evidence>
<dbReference type="InterPro" id="IPR058669">
    <property type="entry name" value="TPR_IPO7/11-like"/>
</dbReference>
<dbReference type="FunCoup" id="A0A152A9H8">
    <property type="interactions" value="716"/>
</dbReference>
<dbReference type="SMART" id="SM00913">
    <property type="entry name" value="IBN_N"/>
    <property type="match status" value="1"/>
</dbReference>
<dbReference type="Pfam" id="PF25758">
    <property type="entry name" value="TPR_IPO11"/>
    <property type="match status" value="1"/>
</dbReference>
<comment type="caution">
    <text evidence="6">The sequence shown here is derived from an EMBL/GenBank/DDBJ whole genome shotgun (WGS) entry which is preliminary data.</text>
</comment>
<dbReference type="GO" id="GO:0005635">
    <property type="term" value="C:nuclear envelope"/>
    <property type="evidence" value="ECO:0007669"/>
    <property type="project" value="TreeGrafter"/>
</dbReference>
<keyword evidence="4" id="KW-0539">Nucleus</keyword>
<dbReference type="GO" id="GO:0006606">
    <property type="term" value="P:protein import into nucleus"/>
    <property type="evidence" value="ECO:0007669"/>
    <property type="project" value="TreeGrafter"/>
</dbReference>
<dbReference type="STRING" id="361077.A0A152A9H8"/>
<dbReference type="GO" id="GO:0031267">
    <property type="term" value="F:small GTPase binding"/>
    <property type="evidence" value="ECO:0007669"/>
    <property type="project" value="InterPro"/>
</dbReference>